<organism evidence="2 3">
    <name type="scientific">Heterodera trifolii</name>
    <dbReference type="NCBI Taxonomy" id="157864"/>
    <lineage>
        <taxon>Eukaryota</taxon>
        <taxon>Metazoa</taxon>
        <taxon>Ecdysozoa</taxon>
        <taxon>Nematoda</taxon>
        <taxon>Chromadorea</taxon>
        <taxon>Rhabditida</taxon>
        <taxon>Tylenchina</taxon>
        <taxon>Tylenchomorpha</taxon>
        <taxon>Tylenchoidea</taxon>
        <taxon>Heteroderidae</taxon>
        <taxon>Heteroderinae</taxon>
        <taxon>Heterodera</taxon>
    </lineage>
</organism>
<protein>
    <submittedName>
        <fullName evidence="2">Uncharacterized protein</fullName>
    </submittedName>
</protein>
<gene>
    <name evidence="2" type="ORF">niasHT_011293</name>
</gene>
<evidence type="ECO:0000313" key="2">
    <source>
        <dbReference type="EMBL" id="KAL3112015.1"/>
    </source>
</evidence>
<feature type="transmembrane region" description="Helical" evidence="1">
    <location>
        <begin position="195"/>
        <end position="219"/>
    </location>
</feature>
<accession>A0ABD2LBF4</accession>
<comment type="caution">
    <text evidence="2">The sequence shown here is derived from an EMBL/GenBank/DDBJ whole genome shotgun (WGS) entry which is preliminary data.</text>
</comment>
<evidence type="ECO:0000313" key="3">
    <source>
        <dbReference type="Proteomes" id="UP001620626"/>
    </source>
</evidence>
<dbReference type="AlphaFoldDB" id="A0ABD2LBF4"/>
<keyword evidence="1" id="KW-1133">Transmembrane helix</keyword>
<reference evidence="2 3" key="1">
    <citation type="submission" date="2024-10" db="EMBL/GenBank/DDBJ databases">
        <authorList>
            <person name="Kim D."/>
        </authorList>
    </citation>
    <scope>NUCLEOTIDE SEQUENCE [LARGE SCALE GENOMIC DNA]</scope>
    <source>
        <strain evidence="2">BH-2024</strain>
    </source>
</reference>
<evidence type="ECO:0000256" key="1">
    <source>
        <dbReference type="SAM" id="Phobius"/>
    </source>
</evidence>
<sequence>MLNERAEKQAFGIMCSIKDGQKMDAKIEKLRQNFCEQIENGISIEQTLENLHETVTNLLNNSTINQLISKNGQKLAKNEFLTDKNQANVGKLYEHFKLAMCQFFDALMQNANKNGNDTTAIVVPALPIRRRKRMPISDGFREFRSIIRGATDSYQLRNRNDNRHKCRITMGMCAIALIGTVYMAFHLPGNNHGRYILAFVVFMTLFVIKLVIYLTCCLFNPHTDYEFSLLA</sequence>
<keyword evidence="1" id="KW-0472">Membrane</keyword>
<proteinExistence type="predicted"/>
<keyword evidence="3" id="KW-1185">Reference proteome</keyword>
<name>A0ABD2LBF4_9BILA</name>
<feature type="transmembrane region" description="Helical" evidence="1">
    <location>
        <begin position="168"/>
        <end position="189"/>
    </location>
</feature>
<keyword evidence="1" id="KW-0812">Transmembrane</keyword>
<dbReference type="Proteomes" id="UP001620626">
    <property type="component" value="Unassembled WGS sequence"/>
</dbReference>
<dbReference type="EMBL" id="JBICBT010000487">
    <property type="protein sequence ID" value="KAL3112015.1"/>
    <property type="molecule type" value="Genomic_DNA"/>
</dbReference>